<dbReference type="InterPro" id="IPR002509">
    <property type="entry name" value="NODB_dom"/>
</dbReference>
<protein>
    <submittedName>
        <fullName evidence="2">Polysaccharide deacetylase</fullName>
    </submittedName>
</protein>
<reference evidence="2" key="2">
    <citation type="submission" date="2020-09" db="EMBL/GenBank/DDBJ databases">
        <authorList>
            <person name="Sun Q."/>
            <person name="Zhou Y."/>
        </authorList>
    </citation>
    <scope>NUCLEOTIDE SEQUENCE</scope>
    <source>
        <strain evidence="2">CGMCC 1.12785</strain>
    </source>
</reference>
<dbReference type="Pfam" id="PF01522">
    <property type="entry name" value="Polysacc_deac_1"/>
    <property type="match status" value="1"/>
</dbReference>
<evidence type="ECO:0000313" key="2">
    <source>
        <dbReference type="EMBL" id="GGA03756.1"/>
    </source>
</evidence>
<dbReference type="InterPro" id="IPR011330">
    <property type="entry name" value="Glyco_hydro/deAcase_b/a-brl"/>
</dbReference>
<feature type="domain" description="NodB homology" evidence="1">
    <location>
        <begin position="66"/>
        <end position="307"/>
    </location>
</feature>
<dbReference type="PANTHER" id="PTHR47561:SF1">
    <property type="entry name" value="POLYSACCHARIDE DEACETYLASE FAMILY PROTEIN (AFU_ORTHOLOGUE AFUA_6G05030)"/>
    <property type="match status" value="1"/>
</dbReference>
<evidence type="ECO:0000259" key="1">
    <source>
        <dbReference type="PROSITE" id="PS51677"/>
    </source>
</evidence>
<sequence length="307" mass="34793">MNVAELEPWAWPRETWQGHVDRVRAGRRLVADDPARRWPQGARCAVLISFDSDHETPYLRDGEVSPGMMAQGQYGNRAGVPRILEVLRRYDVPASFYIPAVSALLRTDEVPGYVDAGHEVAVHGWIHERNTLLSYEAELDLLGRAVEVLESQSGSRPTGIRTPSWDFSDSTMRVIRELGFAYDSSLMADDEPYELIEDGEPTGVIEIPVEWIRDDAPYFMMSRFGGLRPHLAPRDVEQIWKDEFDGAYAEGGVFDLTMHPHIIGHRSRTSMLARLLEYARSFDDVWFGTHAQLAEHLRGNFDLGGLR</sequence>
<accession>A0A8J2XIZ6</accession>
<dbReference type="EMBL" id="BMFY01000001">
    <property type="protein sequence ID" value="GGA03756.1"/>
    <property type="molecule type" value="Genomic_DNA"/>
</dbReference>
<dbReference type="RefSeq" id="WP_188549153.1">
    <property type="nucleotide sequence ID" value="NZ_JAJTWX010000001.1"/>
</dbReference>
<dbReference type="Proteomes" id="UP000616114">
    <property type="component" value="Unassembled WGS sequence"/>
</dbReference>
<gene>
    <name evidence="2" type="ORF">GCM10011333_03140</name>
</gene>
<reference evidence="2" key="1">
    <citation type="journal article" date="2014" name="Int. J. Syst. Evol. Microbiol.">
        <title>Complete genome sequence of Corynebacterium casei LMG S-19264T (=DSM 44701T), isolated from a smear-ripened cheese.</title>
        <authorList>
            <consortium name="US DOE Joint Genome Institute (JGI-PGF)"/>
            <person name="Walter F."/>
            <person name="Albersmeier A."/>
            <person name="Kalinowski J."/>
            <person name="Ruckert C."/>
        </authorList>
    </citation>
    <scope>NUCLEOTIDE SEQUENCE</scope>
    <source>
        <strain evidence="2">CGMCC 1.12785</strain>
    </source>
</reference>
<dbReference type="CDD" id="cd10938">
    <property type="entry name" value="CE4_HpPgdA_like"/>
    <property type="match status" value="1"/>
</dbReference>
<dbReference type="GO" id="GO:0005975">
    <property type="term" value="P:carbohydrate metabolic process"/>
    <property type="evidence" value="ECO:0007669"/>
    <property type="project" value="InterPro"/>
</dbReference>
<keyword evidence="3" id="KW-1185">Reference proteome</keyword>
<dbReference type="SUPFAM" id="SSF88713">
    <property type="entry name" value="Glycoside hydrolase/deacetylase"/>
    <property type="match status" value="1"/>
</dbReference>
<comment type="caution">
    <text evidence="2">The sequence shown here is derived from an EMBL/GenBank/DDBJ whole genome shotgun (WGS) entry which is preliminary data.</text>
</comment>
<evidence type="ECO:0000313" key="3">
    <source>
        <dbReference type="Proteomes" id="UP000616114"/>
    </source>
</evidence>
<dbReference type="PANTHER" id="PTHR47561">
    <property type="entry name" value="POLYSACCHARIDE DEACETYLASE FAMILY PROTEIN (AFU_ORTHOLOGUE AFUA_6G05030)"/>
    <property type="match status" value="1"/>
</dbReference>
<dbReference type="Gene3D" id="3.20.20.370">
    <property type="entry name" value="Glycoside hydrolase/deacetylase"/>
    <property type="match status" value="1"/>
</dbReference>
<proteinExistence type="predicted"/>
<organism evidence="2 3">
    <name type="scientific">Sediminivirga luteola</name>
    <dbReference type="NCBI Taxonomy" id="1774748"/>
    <lineage>
        <taxon>Bacteria</taxon>
        <taxon>Bacillati</taxon>
        <taxon>Actinomycetota</taxon>
        <taxon>Actinomycetes</taxon>
        <taxon>Micrococcales</taxon>
        <taxon>Brevibacteriaceae</taxon>
        <taxon>Sediminivirga</taxon>
    </lineage>
</organism>
<dbReference type="AlphaFoldDB" id="A0A8J2XIZ6"/>
<dbReference type="PROSITE" id="PS51677">
    <property type="entry name" value="NODB"/>
    <property type="match status" value="1"/>
</dbReference>
<dbReference type="InterPro" id="IPR037950">
    <property type="entry name" value="PgdA-like"/>
</dbReference>
<dbReference type="GO" id="GO:0016810">
    <property type="term" value="F:hydrolase activity, acting on carbon-nitrogen (but not peptide) bonds"/>
    <property type="evidence" value="ECO:0007669"/>
    <property type="project" value="InterPro"/>
</dbReference>
<name>A0A8J2XIZ6_9MICO</name>